<dbReference type="EMBL" id="SBHX01000018">
    <property type="protein sequence ID" value="RWX33850.1"/>
    <property type="molecule type" value="Genomic_DNA"/>
</dbReference>
<dbReference type="InterPro" id="IPR029044">
    <property type="entry name" value="Nucleotide-diphossugar_trans"/>
</dbReference>
<reference evidence="1 2" key="1">
    <citation type="submission" date="2019-01" db="EMBL/GenBank/DDBJ databases">
        <title>RHIZO-ID as a novel technology for direct rhizobia identification.</title>
        <authorList>
            <person name="De Meyer S.E."/>
        </authorList>
    </citation>
    <scope>NUCLEOTIDE SEQUENCE [LARGE SCALE GENOMIC DNA]</scope>
    <source>
        <strain evidence="1 2">WSM448</strain>
    </source>
</reference>
<dbReference type="InterPro" id="IPR002495">
    <property type="entry name" value="Glyco_trans_8"/>
</dbReference>
<protein>
    <submittedName>
        <fullName evidence="1">Glycosyl transferase family 8</fullName>
    </submittedName>
</protein>
<dbReference type="GO" id="GO:0016757">
    <property type="term" value="F:glycosyltransferase activity"/>
    <property type="evidence" value="ECO:0007669"/>
    <property type="project" value="InterPro"/>
</dbReference>
<organism evidence="1 2">
    <name type="scientific">Rhizobium leguminosarum</name>
    <dbReference type="NCBI Taxonomy" id="384"/>
    <lineage>
        <taxon>Bacteria</taxon>
        <taxon>Pseudomonadati</taxon>
        <taxon>Pseudomonadota</taxon>
        <taxon>Alphaproteobacteria</taxon>
        <taxon>Hyphomicrobiales</taxon>
        <taxon>Rhizobiaceae</taxon>
        <taxon>Rhizobium/Agrobacterium group</taxon>
        <taxon>Rhizobium</taxon>
    </lineage>
</organism>
<dbReference type="SUPFAM" id="SSF53448">
    <property type="entry name" value="Nucleotide-diphospho-sugar transferases"/>
    <property type="match status" value="1"/>
</dbReference>
<evidence type="ECO:0000313" key="1">
    <source>
        <dbReference type="EMBL" id="RWX33850.1"/>
    </source>
</evidence>
<dbReference type="RefSeq" id="WP_128401378.1">
    <property type="nucleotide sequence ID" value="NZ_SBHW01000022.1"/>
</dbReference>
<dbReference type="Pfam" id="PF01501">
    <property type="entry name" value="Glyco_transf_8"/>
    <property type="match status" value="1"/>
</dbReference>
<accession>A0A444I6S7</accession>
<keyword evidence="1" id="KW-0808">Transferase</keyword>
<name>A0A444I6S7_RHILE</name>
<evidence type="ECO:0000313" key="2">
    <source>
        <dbReference type="Proteomes" id="UP000283817"/>
    </source>
</evidence>
<comment type="caution">
    <text evidence="1">The sequence shown here is derived from an EMBL/GenBank/DDBJ whole genome shotgun (WGS) entry which is preliminary data.</text>
</comment>
<dbReference type="Gene3D" id="3.90.550.10">
    <property type="entry name" value="Spore Coat Polysaccharide Biosynthesis Protein SpsA, Chain A"/>
    <property type="match status" value="1"/>
</dbReference>
<proteinExistence type="predicted"/>
<dbReference type="Proteomes" id="UP000283817">
    <property type="component" value="Unassembled WGS sequence"/>
</dbReference>
<sequence length="336" mass="37691">MTNENDSDTAYIFVGADRSQLLAVPVLEHSIRRHTSMNIKLRSMDDVVLPDPKDIRQGKRTGFSFARFAIPQLMGYKGRAIYLDADMLVFRDFRELWNLPFNSAKIIIQEELPDEAQKQSKPGALKKRVKQCSVMLLDCEALSDWDPVKIIAGLDGQYTYQDLLYDMCILDESEINYGVPFEWNSLEHYDANKTGLIHWTDMNTQPWVYVNNPTGYLFLEEVRIMLENGSMTLSQIEEEVNLGYVRPSIIQEIKDAGAGPVRQITPEQVKRYEAIDAAAGFVKHKAVFGAARERAAAVKAYEAKLAKEKGPAAAVAHAASSGILGTLGSLKRRLMG</sequence>
<gene>
    <name evidence="1" type="ORF">EHI47_07470</name>
</gene>
<dbReference type="AlphaFoldDB" id="A0A444I6S7"/>